<keyword evidence="4 14" id="KW-0479">Metal-binding</keyword>
<evidence type="ECO:0000256" key="7">
    <source>
        <dbReference type="ARBA" id="ARBA00022833"/>
    </source>
</evidence>
<feature type="binding site" evidence="14">
    <location>
        <position position="295"/>
    </location>
    <ligand>
        <name>Zn(2+)</name>
        <dbReference type="ChEBI" id="CHEBI:29105"/>
        <note>catalytic</note>
    </ligand>
</feature>
<keyword evidence="19" id="KW-1185">Reference proteome</keyword>
<evidence type="ECO:0000256" key="4">
    <source>
        <dbReference type="ARBA" id="ARBA00022723"/>
    </source>
</evidence>
<evidence type="ECO:0000256" key="6">
    <source>
        <dbReference type="ARBA" id="ARBA00022824"/>
    </source>
</evidence>
<evidence type="ECO:0000256" key="11">
    <source>
        <dbReference type="ARBA" id="ARBA00044456"/>
    </source>
</evidence>
<feature type="transmembrane region" description="Helical" evidence="15">
    <location>
        <begin position="301"/>
        <end position="318"/>
    </location>
</feature>
<evidence type="ECO:0000256" key="3">
    <source>
        <dbReference type="ARBA" id="ARBA00022692"/>
    </source>
</evidence>
<feature type="domain" description="CAAX prenyl protease 1 N-terminal" evidence="17">
    <location>
        <begin position="33"/>
        <end position="217"/>
    </location>
</feature>
<keyword evidence="7 14" id="KW-0862">Zinc</keyword>
<keyword evidence="9 15" id="KW-0482">Metalloprotease</keyword>
<evidence type="ECO:0000256" key="10">
    <source>
        <dbReference type="ARBA" id="ARBA00023136"/>
    </source>
</evidence>
<dbReference type="Pfam" id="PF16491">
    <property type="entry name" value="Peptidase_M48_N"/>
    <property type="match status" value="1"/>
</dbReference>
<dbReference type="STRING" id="105231.A0A1Y1HUT3"/>
<evidence type="ECO:0000259" key="17">
    <source>
        <dbReference type="Pfam" id="PF16491"/>
    </source>
</evidence>
<keyword evidence="10 15" id="KW-0472">Membrane</keyword>
<dbReference type="GO" id="GO:0005789">
    <property type="term" value="C:endoplasmic reticulum membrane"/>
    <property type="evidence" value="ECO:0000318"/>
    <property type="project" value="GO_Central"/>
</dbReference>
<feature type="transmembrane region" description="Helical" evidence="15">
    <location>
        <begin position="162"/>
        <end position="181"/>
    </location>
</feature>
<dbReference type="Gene3D" id="3.30.2010.10">
    <property type="entry name" value="Metalloproteases ('zincins'), catalytic domain"/>
    <property type="match status" value="1"/>
</dbReference>
<dbReference type="InterPro" id="IPR027057">
    <property type="entry name" value="CAXX_Prtase_1"/>
</dbReference>
<evidence type="ECO:0000259" key="16">
    <source>
        <dbReference type="Pfam" id="PF01435"/>
    </source>
</evidence>
<keyword evidence="5 15" id="KW-0378">Hydrolase</keyword>
<dbReference type="EC" id="3.4.24.84" evidence="15"/>
<dbReference type="InterPro" id="IPR001915">
    <property type="entry name" value="Peptidase_M48"/>
</dbReference>
<keyword evidence="2 15" id="KW-0645">Protease</keyword>
<sequence length="431" mass="48932">MELLQLSSWPWLYLVVGFQTVVYVFETYLDLRQLQALKRPSLPPQLKGIVSAEKFEKSKAYQLDKSYFGLLHSAVGQIEQTAILLFGVLPWLWLRSGDILREYGYKPEEHEILQSLLFLAIQFVWSQVTDLPWSIYSTFVIEQVHGFNKQTPALFVKDLVKGYALTAIIAPPIIAGIITIVKVGGPYLAVYLWAFLLVLSLVMMVLYPLVIAPLFNTYTTLPEGTLRTEIEKLAASLSYPLKKLFVVNGSIRSGHSNAYLYGFFKNKRIVLYDTLLEQCKKDEEVVAVIGHELGHWKLNHTVYTFLAQQVIWLVYMGGFQAIKGSKVLYQSFGFDSEAVLIGLLLFGFVIGPVSHTLSFVFNIVSRTFEYQADAFAVHLGYAEPLKVGLIRLQEENLSAMNLDPWYSTYHFSHPPLIDRLGAINSQSKKRL</sequence>
<protein>
    <recommendedName>
        <fullName evidence="15">CAAX prenyl protease</fullName>
        <ecNumber evidence="15">3.4.24.84</ecNumber>
    </recommendedName>
</protein>
<dbReference type="PANTHER" id="PTHR10120">
    <property type="entry name" value="CAAX PRENYL PROTEASE 1"/>
    <property type="match status" value="1"/>
</dbReference>
<evidence type="ECO:0000256" key="8">
    <source>
        <dbReference type="ARBA" id="ARBA00022989"/>
    </source>
</evidence>
<evidence type="ECO:0000256" key="5">
    <source>
        <dbReference type="ARBA" id="ARBA00022801"/>
    </source>
</evidence>
<evidence type="ECO:0000256" key="1">
    <source>
        <dbReference type="ARBA" id="ARBA00004477"/>
    </source>
</evidence>
<evidence type="ECO:0000256" key="12">
    <source>
        <dbReference type="ARBA" id="ARBA00060927"/>
    </source>
</evidence>
<dbReference type="OrthoDB" id="360839at2759"/>
<proteinExistence type="inferred from homology"/>
<accession>A0A1Y1HUT3</accession>
<dbReference type="GO" id="GO:0046872">
    <property type="term" value="F:metal ion binding"/>
    <property type="evidence" value="ECO:0007669"/>
    <property type="project" value="UniProtKB-UniRule"/>
</dbReference>
<dbReference type="Proteomes" id="UP000054558">
    <property type="component" value="Unassembled WGS sequence"/>
</dbReference>
<evidence type="ECO:0000256" key="13">
    <source>
        <dbReference type="PIRSR" id="PIRSR627057-1"/>
    </source>
</evidence>
<gene>
    <name evidence="18" type="ORF">KFL_000500500</name>
</gene>
<dbReference type="EMBL" id="DF236999">
    <property type="protein sequence ID" value="GAQ80296.1"/>
    <property type="molecule type" value="Genomic_DNA"/>
</dbReference>
<evidence type="ECO:0000313" key="19">
    <source>
        <dbReference type="Proteomes" id="UP000054558"/>
    </source>
</evidence>
<keyword evidence="3 15" id="KW-0812">Transmembrane</keyword>
<keyword evidence="6 15" id="KW-0256">Endoplasmic reticulum</keyword>
<evidence type="ECO:0000256" key="2">
    <source>
        <dbReference type="ARBA" id="ARBA00022670"/>
    </source>
</evidence>
<reference evidence="18 19" key="1">
    <citation type="journal article" date="2014" name="Nat. Commun.">
        <title>Klebsormidium flaccidum genome reveals primary factors for plant terrestrial adaptation.</title>
        <authorList>
            <person name="Hori K."/>
            <person name="Maruyama F."/>
            <person name="Fujisawa T."/>
            <person name="Togashi T."/>
            <person name="Yamamoto N."/>
            <person name="Seo M."/>
            <person name="Sato S."/>
            <person name="Yamada T."/>
            <person name="Mori H."/>
            <person name="Tajima N."/>
            <person name="Moriyama T."/>
            <person name="Ikeuchi M."/>
            <person name="Watanabe M."/>
            <person name="Wada H."/>
            <person name="Kobayashi K."/>
            <person name="Saito M."/>
            <person name="Masuda T."/>
            <person name="Sasaki-Sekimoto Y."/>
            <person name="Mashiguchi K."/>
            <person name="Awai K."/>
            <person name="Shimojima M."/>
            <person name="Masuda S."/>
            <person name="Iwai M."/>
            <person name="Nobusawa T."/>
            <person name="Narise T."/>
            <person name="Kondo S."/>
            <person name="Saito H."/>
            <person name="Sato R."/>
            <person name="Murakawa M."/>
            <person name="Ihara Y."/>
            <person name="Oshima-Yamada Y."/>
            <person name="Ohtaka K."/>
            <person name="Satoh M."/>
            <person name="Sonobe K."/>
            <person name="Ishii M."/>
            <person name="Ohtani R."/>
            <person name="Kanamori-Sato M."/>
            <person name="Honoki R."/>
            <person name="Miyazaki D."/>
            <person name="Mochizuki H."/>
            <person name="Umetsu J."/>
            <person name="Higashi K."/>
            <person name="Shibata D."/>
            <person name="Kamiya Y."/>
            <person name="Sato N."/>
            <person name="Nakamura Y."/>
            <person name="Tabata S."/>
            <person name="Ida S."/>
            <person name="Kurokawa K."/>
            <person name="Ohta H."/>
        </authorList>
    </citation>
    <scope>NUCLEOTIDE SEQUENCE [LARGE SCALE GENOMIC DNA]</scope>
    <source>
        <strain evidence="18 19">NIES-2285</strain>
    </source>
</reference>
<comment type="similarity">
    <text evidence="12 15">Belongs to the peptidase M48A family.</text>
</comment>
<feature type="transmembrane region" description="Helical" evidence="15">
    <location>
        <begin position="12"/>
        <end position="29"/>
    </location>
</feature>
<dbReference type="GO" id="GO:0071586">
    <property type="term" value="P:CAAX-box protein processing"/>
    <property type="evidence" value="ECO:0000318"/>
    <property type="project" value="GO_Central"/>
</dbReference>
<dbReference type="Pfam" id="PF01435">
    <property type="entry name" value="Peptidase_M48"/>
    <property type="match status" value="1"/>
</dbReference>
<comment type="function">
    <text evidence="15">Proteolytically removes the C-terminal three residues of farnesylated proteins.</text>
</comment>
<evidence type="ECO:0000256" key="15">
    <source>
        <dbReference type="RuleBase" id="RU366005"/>
    </source>
</evidence>
<evidence type="ECO:0000313" key="18">
    <source>
        <dbReference type="EMBL" id="GAQ80296.1"/>
    </source>
</evidence>
<dbReference type="GO" id="GO:0004222">
    <property type="term" value="F:metalloendopeptidase activity"/>
    <property type="evidence" value="ECO:0000318"/>
    <property type="project" value="GO_Central"/>
</dbReference>
<evidence type="ECO:0000256" key="14">
    <source>
        <dbReference type="PIRSR" id="PIRSR627057-2"/>
    </source>
</evidence>
<feature type="transmembrane region" description="Helical" evidence="15">
    <location>
        <begin position="187"/>
        <end position="210"/>
    </location>
</feature>
<feature type="domain" description="Peptidase M48" evidence="16">
    <location>
        <begin position="222"/>
        <end position="425"/>
    </location>
</feature>
<evidence type="ECO:0000256" key="9">
    <source>
        <dbReference type="ARBA" id="ARBA00023049"/>
    </source>
</evidence>
<dbReference type="FunFam" id="3.30.2010.10:FF:000005">
    <property type="entry name" value="CAAX prenyl protease"/>
    <property type="match status" value="1"/>
</dbReference>
<feature type="binding site" evidence="14">
    <location>
        <position position="291"/>
    </location>
    <ligand>
        <name>Zn(2+)</name>
        <dbReference type="ChEBI" id="CHEBI:29105"/>
        <note>catalytic</note>
    </ligand>
</feature>
<comment type="catalytic activity">
    <reaction evidence="11 15">
        <text>Hydrolyzes the peptide bond -P2-(S-farnesyl or geranylgeranyl)C-P1'-P2'-P3'-COOH where P1' and P2' are amino acids with aliphatic side chains and P3' is any C-terminal residue.</text>
        <dbReference type="EC" id="3.4.24.84"/>
    </reaction>
</comment>
<dbReference type="CDD" id="cd07343">
    <property type="entry name" value="M48A_Zmpste24p_like"/>
    <property type="match status" value="1"/>
</dbReference>
<comment type="cofactor">
    <cofactor evidence="14 15">
        <name>Zn(2+)</name>
        <dbReference type="ChEBI" id="CHEBI:29105"/>
    </cofactor>
    <text evidence="14 15">Binds 1 zinc ion per subunit.</text>
</comment>
<feature type="binding site" evidence="14">
    <location>
        <position position="369"/>
    </location>
    <ligand>
        <name>Zn(2+)</name>
        <dbReference type="ChEBI" id="CHEBI:29105"/>
        <note>catalytic</note>
    </ligand>
</feature>
<name>A0A1Y1HUT3_KLENI</name>
<feature type="active site" evidence="13">
    <location>
        <position position="292"/>
    </location>
</feature>
<dbReference type="OMA" id="FVIEEKF"/>
<comment type="subcellular location">
    <subcellularLocation>
        <location evidence="1 15">Endoplasmic reticulum membrane</location>
        <topology evidence="1 15">Multi-pass membrane protein</topology>
    </subcellularLocation>
</comment>
<feature type="active site" description="Proton donor" evidence="13">
    <location>
        <position position="373"/>
    </location>
</feature>
<dbReference type="InterPro" id="IPR032456">
    <property type="entry name" value="Peptidase_M48_N"/>
</dbReference>
<feature type="transmembrane region" description="Helical" evidence="15">
    <location>
        <begin position="338"/>
        <end position="361"/>
    </location>
</feature>
<organism evidence="18 19">
    <name type="scientific">Klebsormidium nitens</name>
    <name type="common">Green alga</name>
    <name type="synonym">Ulothrix nitens</name>
    <dbReference type="NCBI Taxonomy" id="105231"/>
    <lineage>
        <taxon>Eukaryota</taxon>
        <taxon>Viridiplantae</taxon>
        <taxon>Streptophyta</taxon>
        <taxon>Klebsormidiophyceae</taxon>
        <taxon>Klebsormidiales</taxon>
        <taxon>Klebsormidiaceae</taxon>
        <taxon>Klebsormidium</taxon>
    </lineage>
</organism>
<keyword evidence="8 15" id="KW-1133">Transmembrane helix</keyword>
<dbReference type="AlphaFoldDB" id="A0A1Y1HUT3"/>